<proteinExistence type="predicted"/>
<dbReference type="SUPFAM" id="SSF52047">
    <property type="entry name" value="RNI-like"/>
    <property type="match status" value="1"/>
</dbReference>
<dbReference type="InterPro" id="IPR032675">
    <property type="entry name" value="LRR_dom_sf"/>
</dbReference>
<name>A0A836BR79_9CHLO</name>
<evidence type="ECO:0000313" key="4">
    <source>
        <dbReference type="Proteomes" id="UP000612055"/>
    </source>
</evidence>
<dbReference type="Proteomes" id="UP000612055">
    <property type="component" value="Unassembled WGS sequence"/>
</dbReference>
<comment type="caution">
    <text evidence="3">The sequence shown here is derived from an EMBL/GenBank/DDBJ whole genome shotgun (WGS) entry which is preliminary data.</text>
</comment>
<organism evidence="3 4">
    <name type="scientific">Edaphochlamys debaryana</name>
    <dbReference type="NCBI Taxonomy" id="47281"/>
    <lineage>
        <taxon>Eukaryota</taxon>
        <taxon>Viridiplantae</taxon>
        <taxon>Chlorophyta</taxon>
        <taxon>core chlorophytes</taxon>
        <taxon>Chlorophyceae</taxon>
        <taxon>CS clade</taxon>
        <taxon>Chlamydomonadales</taxon>
        <taxon>Chlamydomonadales incertae sedis</taxon>
        <taxon>Edaphochlamys</taxon>
    </lineage>
</organism>
<dbReference type="AlphaFoldDB" id="A0A836BR79"/>
<feature type="region of interest" description="Disordered" evidence="2">
    <location>
        <begin position="355"/>
        <end position="376"/>
    </location>
</feature>
<dbReference type="GO" id="GO:0005930">
    <property type="term" value="C:axoneme"/>
    <property type="evidence" value="ECO:0007669"/>
    <property type="project" value="UniProtKB-SubCell"/>
</dbReference>
<sequence length="470" mass="50495">MLEADPDPESGTQQTLLELFARMPLEDRQRITSLEVVCWGHEDPGRLSEGVLRSLLQRLPSLTALDLACLPPFDNSPLSTPALGGLHHMRSLTVGGLDWVIYDRGLLGERLKGQLTRLEVAACEGPLYDHLTPPQSDCARHGINLPEQLCQLRSLRELELSSGHRCTFAPDDVRLILAALPPRLETLSMEPVVPCEGSGFSVTCRLDGRGRLTSFELSEAEEVADEVTYSCLSSFLAETLVGPALGPRLPLLNIDLGVGLCKPPRQPDPARELLARCDAVFLLSLDVRPGLPPGWFQERGIPNSDEEEGGEGGEPGLSWGQDASQVTQAVMAVAEMFGVPGMLTLGHVGGALLLRPSRPAQPGQQQLLSPPPPPAAAVPLPELRRRVELLHATVPCNGSGAAPSLYDVLRDLWFDAEQAAAGAGGPGRGRSARSQQEGDPFRCVGALARLRWLLETAEGARGWQDTSGPP</sequence>
<feature type="region of interest" description="Disordered" evidence="2">
    <location>
        <begin position="294"/>
        <end position="319"/>
    </location>
</feature>
<comment type="subcellular location">
    <subcellularLocation>
        <location evidence="1">Cytoplasm</location>
        <location evidence="1">Cytoskeleton</location>
        <location evidence="1">Cilium axoneme</location>
    </subcellularLocation>
</comment>
<protein>
    <submittedName>
        <fullName evidence="3">Uncharacterized protein</fullName>
    </submittedName>
</protein>
<evidence type="ECO:0000256" key="1">
    <source>
        <dbReference type="ARBA" id="ARBA00004430"/>
    </source>
</evidence>
<keyword evidence="4" id="KW-1185">Reference proteome</keyword>
<accession>A0A836BR79</accession>
<dbReference type="EMBL" id="JAEHOE010000120">
    <property type="protein sequence ID" value="KAG2485905.1"/>
    <property type="molecule type" value="Genomic_DNA"/>
</dbReference>
<gene>
    <name evidence="3" type="ORF">HYH03_015349</name>
</gene>
<reference evidence="3" key="1">
    <citation type="journal article" date="2020" name="bioRxiv">
        <title>Comparative genomics of Chlamydomonas.</title>
        <authorList>
            <person name="Craig R.J."/>
            <person name="Hasan A.R."/>
            <person name="Ness R.W."/>
            <person name="Keightley P.D."/>
        </authorList>
    </citation>
    <scope>NUCLEOTIDE SEQUENCE</scope>
    <source>
        <strain evidence="3">CCAP 11/70</strain>
    </source>
</reference>
<evidence type="ECO:0000256" key="2">
    <source>
        <dbReference type="SAM" id="MobiDB-lite"/>
    </source>
</evidence>
<dbReference type="Gene3D" id="3.80.10.10">
    <property type="entry name" value="Ribonuclease Inhibitor"/>
    <property type="match status" value="1"/>
</dbReference>
<evidence type="ECO:0000313" key="3">
    <source>
        <dbReference type="EMBL" id="KAG2485905.1"/>
    </source>
</evidence>